<gene>
    <name evidence="2" type="ORF">KI387_043120</name>
</gene>
<organism evidence="2 3">
    <name type="scientific">Taxus chinensis</name>
    <name type="common">Chinese yew</name>
    <name type="synonym">Taxus wallichiana var. chinensis</name>
    <dbReference type="NCBI Taxonomy" id="29808"/>
    <lineage>
        <taxon>Eukaryota</taxon>
        <taxon>Viridiplantae</taxon>
        <taxon>Streptophyta</taxon>
        <taxon>Embryophyta</taxon>
        <taxon>Tracheophyta</taxon>
        <taxon>Spermatophyta</taxon>
        <taxon>Pinopsida</taxon>
        <taxon>Pinidae</taxon>
        <taxon>Conifers II</taxon>
        <taxon>Cupressales</taxon>
        <taxon>Taxaceae</taxon>
        <taxon>Taxus</taxon>
    </lineage>
</organism>
<accession>A0AA38BYZ6</accession>
<reference evidence="2 3" key="1">
    <citation type="journal article" date="2021" name="Nat. Plants">
        <title>The Taxus genome provides insights into paclitaxel biosynthesis.</title>
        <authorList>
            <person name="Xiong X."/>
            <person name="Gou J."/>
            <person name="Liao Q."/>
            <person name="Li Y."/>
            <person name="Zhou Q."/>
            <person name="Bi G."/>
            <person name="Li C."/>
            <person name="Du R."/>
            <person name="Wang X."/>
            <person name="Sun T."/>
            <person name="Guo L."/>
            <person name="Liang H."/>
            <person name="Lu P."/>
            <person name="Wu Y."/>
            <person name="Zhang Z."/>
            <person name="Ro D.K."/>
            <person name="Shang Y."/>
            <person name="Huang S."/>
            <person name="Yan J."/>
        </authorList>
    </citation>
    <scope>NUCLEOTIDE SEQUENCE [LARGE SCALE GENOMIC DNA]</scope>
    <source>
        <strain evidence="2">Ta-2019</strain>
    </source>
</reference>
<proteinExistence type="predicted"/>
<evidence type="ECO:0000256" key="1">
    <source>
        <dbReference type="SAM" id="MobiDB-lite"/>
    </source>
</evidence>
<name>A0AA38BYZ6_TAXCH</name>
<feature type="region of interest" description="Disordered" evidence="1">
    <location>
        <begin position="195"/>
        <end position="216"/>
    </location>
</feature>
<dbReference type="AlphaFoldDB" id="A0AA38BYZ6"/>
<keyword evidence="3" id="KW-1185">Reference proteome</keyword>
<evidence type="ECO:0000313" key="2">
    <source>
        <dbReference type="EMBL" id="KAH9291690.1"/>
    </source>
</evidence>
<dbReference type="Proteomes" id="UP000824469">
    <property type="component" value="Unassembled WGS sequence"/>
</dbReference>
<dbReference type="EMBL" id="JAHRHJ020003454">
    <property type="protein sequence ID" value="KAH9291690.1"/>
    <property type="molecule type" value="Genomic_DNA"/>
</dbReference>
<protein>
    <submittedName>
        <fullName evidence="2">Uncharacterized protein</fullName>
    </submittedName>
</protein>
<comment type="caution">
    <text evidence="2">The sequence shown here is derived from an EMBL/GenBank/DDBJ whole genome shotgun (WGS) entry which is preliminary data.</text>
</comment>
<sequence length="216" mass="23989">MSMSTFAERQAALIAQVLGGFTMEPESCLHFDQRFGPRDLPLTHQEQQQFDNNCRGMSPNSAPISAYDVTDGMWSQCELTEPPGFEPLPEPPVKRPRNGSFYTLEDILKKLPRGAPTLGLRTASRQNIEPLDIPLSPINVPPSPQFSSDLSLSSPLPFSVGFSCWPASSPDVEKQHHLPTLQNYHKPPYASVEPAEHRGLVTGEPKSVKKFAPWRN</sequence>
<evidence type="ECO:0000313" key="3">
    <source>
        <dbReference type="Proteomes" id="UP000824469"/>
    </source>
</evidence>